<comment type="caution">
    <text evidence="5">The sequence shown here is derived from an EMBL/GenBank/DDBJ whole genome shotgun (WGS) entry which is preliminary data.</text>
</comment>
<keyword evidence="2" id="KW-0597">Phosphoprotein</keyword>
<protein>
    <submittedName>
        <fullName evidence="5">Acetyl-CoA synthetase-like protein</fullName>
    </submittedName>
</protein>
<feature type="domain" description="AMP-dependent synthetase/ligase" evidence="4">
    <location>
        <begin position="30"/>
        <end position="309"/>
    </location>
</feature>
<dbReference type="EMBL" id="MU003893">
    <property type="protein sequence ID" value="KAF2716128.1"/>
    <property type="molecule type" value="Genomic_DNA"/>
</dbReference>
<dbReference type="InterPro" id="IPR020845">
    <property type="entry name" value="AMP-binding_CS"/>
</dbReference>
<dbReference type="InterPro" id="IPR042099">
    <property type="entry name" value="ANL_N_sf"/>
</dbReference>
<keyword evidence="1" id="KW-0596">Phosphopantetheine</keyword>
<dbReference type="GO" id="GO:0005737">
    <property type="term" value="C:cytoplasm"/>
    <property type="evidence" value="ECO:0007669"/>
    <property type="project" value="TreeGrafter"/>
</dbReference>
<proteinExistence type="predicted"/>
<keyword evidence="3" id="KW-0436">Ligase</keyword>
<dbReference type="PANTHER" id="PTHR45527">
    <property type="entry name" value="NONRIBOSOMAL PEPTIDE SYNTHETASE"/>
    <property type="match status" value="1"/>
</dbReference>
<organism evidence="5 6">
    <name type="scientific">Polychaeton citri CBS 116435</name>
    <dbReference type="NCBI Taxonomy" id="1314669"/>
    <lineage>
        <taxon>Eukaryota</taxon>
        <taxon>Fungi</taxon>
        <taxon>Dikarya</taxon>
        <taxon>Ascomycota</taxon>
        <taxon>Pezizomycotina</taxon>
        <taxon>Dothideomycetes</taxon>
        <taxon>Dothideomycetidae</taxon>
        <taxon>Capnodiales</taxon>
        <taxon>Capnodiaceae</taxon>
        <taxon>Polychaeton</taxon>
    </lineage>
</organism>
<dbReference type="GO" id="GO:0031177">
    <property type="term" value="F:phosphopantetheine binding"/>
    <property type="evidence" value="ECO:0007669"/>
    <property type="project" value="TreeGrafter"/>
</dbReference>
<dbReference type="PANTHER" id="PTHR45527:SF1">
    <property type="entry name" value="FATTY ACID SYNTHASE"/>
    <property type="match status" value="1"/>
</dbReference>
<accession>A0A9P4UJW5</accession>
<sequence length="309" mass="33964">MLDDAHHQQILKWNSKLPSPPETSVHDQVHDQALQRPDDNAVCGWDGSLSFHELDGFATRLAQAIRKLGSGKGSFVPFCFEKSTWAIVAMLGILKSGAALVPLDPAYPTDRSQEIIQRTQATFVLTSRACQSLFPFTQTMTVSRETVESQPVCQRLDHTSTDTGKADPAYVYFTSGSTGRPKGVVILHQSFTLSMLGCIDRLRLNSSTRMLQFTSYTFDPALMEIFSPLYAGGCVCVPSPTQRIEGIADFMTSMEVNAAFFTPTFLKTIKPQTLPRLHSLLIGGEPLNDGCIAEWADNTYAVNGYGPTE</sequence>
<evidence type="ECO:0000256" key="2">
    <source>
        <dbReference type="ARBA" id="ARBA00022553"/>
    </source>
</evidence>
<dbReference type="PROSITE" id="PS00455">
    <property type="entry name" value="AMP_BINDING"/>
    <property type="match status" value="1"/>
</dbReference>
<dbReference type="AlphaFoldDB" id="A0A9P4UJW5"/>
<feature type="non-terminal residue" evidence="5">
    <location>
        <position position="309"/>
    </location>
</feature>
<dbReference type="Pfam" id="PF00501">
    <property type="entry name" value="AMP-binding"/>
    <property type="match status" value="1"/>
</dbReference>
<dbReference type="Proteomes" id="UP000799441">
    <property type="component" value="Unassembled WGS sequence"/>
</dbReference>
<dbReference type="FunFam" id="3.40.50.980:FF:000001">
    <property type="entry name" value="Non-ribosomal peptide synthetase"/>
    <property type="match status" value="1"/>
</dbReference>
<dbReference type="GO" id="GO:0043041">
    <property type="term" value="P:amino acid activation for nonribosomal peptide biosynthetic process"/>
    <property type="evidence" value="ECO:0007669"/>
    <property type="project" value="TreeGrafter"/>
</dbReference>
<evidence type="ECO:0000313" key="6">
    <source>
        <dbReference type="Proteomes" id="UP000799441"/>
    </source>
</evidence>
<evidence type="ECO:0000313" key="5">
    <source>
        <dbReference type="EMBL" id="KAF2716128.1"/>
    </source>
</evidence>
<evidence type="ECO:0000256" key="3">
    <source>
        <dbReference type="ARBA" id="ARBA00022598"/>
    </source>
</evidence>
<dbReference type="GO" id="GO:0016874">
    <property type="term" value="F:ligase activity"/>
    <property type="evidence" value="ECO:0007669"/>
    <property type="project" value="UniProtKB-KW"/>
</dbReference>
<dbReference type="Gene3D" id="3.40.50.12780">
    <property type="entry name" value="N-terminal domain of ligase-like"/>
    <property type="match status" value="1"/>
</dbReference>
<dbReference type="SUPFAM" id="SSF56801">
    <property type="entry name" value="Acetyl-CoA synthetase-like"/>
    <property type="match status" value="1"/>
</dbReference>
<gene>
    <name evidence="5" type="ORF">K431DRAFT_236061</name>
</gene>
<keyword evidence="6" id="KW-1185">Reference proteome</keyword>
<evidence type="ECO:0000256" key="1">
    <source>
        <dbReference type="ARBA" id="ARBA00022450"/>
    </source>
</evidence>
<dbReference type="GO" id="GO:0044550">
    <property type="term" value="P:secondary metabolite biosynthetic process"/>
    <property type="evidence" value="ECO:0007669"/>
    <property type="project" value="TreeGrafter"/>
</dbReference>
<dbReference type="InterPro" id="IPR000873">
    <property type="entry name" value="AMP-dep_synth/lig_dom"/>
</dbReference>
<reference evidence="5" key="1">
    <citation type="journal article" date="2020" name="Stud. Mycol.">
        <title>101 Dothideomycetes genomes: a test case for predicting lifestyles and emergence of pathogens.</title>
        <authorList>
            <person name="Haridas S."/>
            <person name="Albert R."/>
            <person name="Binder M."/>
            <person name="Bloem J."/>
            <person name="Labutti K."/>
            <person name="Salamov A."/>
            <person name="Andreopoulos B."/>
            <person name="Baker S."/>
            <person name="Barry K."/>
            <person name="Bills G."/>
            <person name="Bluhm B."/>
            <person name="Cannon C."/>
            <person name="Castanera R."/>
            <person name="Culley D."/>
            <person name="Daum C."/>
            <person name="Ezra D."/>
            <person name="Gonzalez J."/>
            <person name="Henrissat B."/>
            <person name="Kuo A."/>
            <person name="Liang C."/>
            <person name="Lipzen A."/>
            <person name="Lutzoni F."/>
            <person name="Magnuson J."/>
            <person name="Mondo S."/>
            <person name="Nolan M."/>
            <person name="Ohm R."/>
            <person name="Pangilinan J."/>
            <person name="Park H.-J."/>
            <person name="Ramirez L."/>
            <person name="Alfaro M."/>
            <person name="Sun H."/>
            <person name="Tritt A."/>
            <person name="Yoshinaga Y."/>
            <person name="Zwiers L.-H."/>
            <person name="Turgeon B."/>
            <person name="Goodwin S."/>
            <person name="Spatafora J."/>
            <person name="Crous P."/>
            <person name="Grigoriev I."/>
        </authorList>
    </citation>
    <scope>NUCLEOTIDE SEQUENCE</scope>
    <source>
        <strain evidence="5">CBS 116435</strain>
    </source>
</reference>
<dbReference type="OrthoDB" id="416786at2759"/>
<evidence type="ECO:0000259" key="4">
    <source>
        <dbReference type="Pfam" id="PF00501"/>
    </source>
</evidence>
<name>A0A9P4UJW5_9PEZI</name>